<reference evidence="3 4" key="1">
    <citation type="journal article" date="2012" name="Nat. Genet.">
        <title>Plasmodium cynomolgi genome sequences provide insight into Plasmodium vivax and the monkey malaria clade.</title>
        <authorList>
            <person name="Tachibana S."/>
            <person name="Sullivan S.A."/>
            <person name="Kawai S."/>
            <person name="Nakamura S."/>
            <person name="Kim H.R."/>
            <person name="Goto N."/>
            <person name="Arisue N."/>
            <person name="Palacpac N.M.Q."/>
            <person name="Honma H."/>
            <person name="Yagi M."/>
            <person name="Tougan T."/>
            <person name="Katakai Y."/>
            <person name="Kaneko O."/>
            <person name="Mita T."/>
            <person name="Kita K."/>
            <person name="Yasutomi Y."/>
            <person name="Sutton P.L."/>
            <person name="Shakhbatyan R."/>
            <person name="Horii T."/>
            <person name="Yasunaga T."/>
            <person name="Barnwell J.W."/>
            <person name="Escalante A.A."/>
            <person name="Carlton J.M."/>
            <person name="Tanabe K."/>
        </authorList>
    </citation>
    <scope>NUCLEOTIDE SEQUENCE [LARGE SCALE GENOMIC DNA]</scope>
    <source>
        <strain evidence="3 4">B</strain>
    </source>
</reference>
<feature type="coiled-coil region" evidence="1">
    <location>
        <begin position="538"/>
        <end position="565"/>
    </location>
</feature>
<dbReference type="OMA" id="DQLPCEA"/>
<feature type="region of interest" description="Disordered" evidence="2">
    <location>
        <begin position="354"/>
        <end position="411"/>
    </location>
</feature>
<feature type="region of interest" description="Disordered" evidence="2">
    <location>
        <begin position="741"/>
        <end position="766"/>
    </location>
</feature>
<accession>K6ULU7</accession>
<gene>
    <name evidence="3" type="ORF">PCYB_125940</name>
</gene>
<dbReference type="OrthoDB" id="384692at2759"/>
<dbReference type="RefSeq" id="XP_004223975.1">
    <property type="nucleotide sequence ID" value="XM_004223927.1"/>
</dbReference>
<feature type="region of interest" description="Disordered" evidence="2">
    <location>
        <begin position="820"/>
        <end position="839"/>
    </location>
</feature>
<feature type="region of interest" description="Disordered" evidence="2">
    <location>
        <begin position="1099"/>
        <end position="1160"/>
    </location>
</feature>
<evidence type="ECO:0000313" key="3">
    <source>
        <dbReference type="EMBL" id="GAB68028.1"/>
    </source>
</evidence>
<feature type="compositionally biased region" description="Basic and acidic residues" evidence="2">
    <location>
        <begin position="356"/>
        <end position="389"/>
    </location>
</feature>
<evidence type="ECO:0000256" key="1">
    <source>
        <dbReference type="SAM" id="Coils"/>
    </source>
</evidence>
<keyword evidence="4" id="KW-1185">Reference proteome</keyword>
<organism evidence="3 4">
    <name type="scientific">Plasmodium cynomolgi (strain B)</name>
    <dbReference type="NCBI Taxonomy" id="1120755"/>
    <lineage>
        <taxon>Eukaryota</taxon>
        <taxon>Sar</taxon>
        <taxon>Alveolata</taxon>
        <taxon>Apicomplexa</taxon>
        <taxon>Aconoidasida</taxon>
        <taxon>Haemosporida</taxon>
        <taxon>Plasmodiidae</taxon>
        <taxon>Plasmodium</taxon>
        <taxon>Plasmodium (Plasmodium)</taxon>
    </lineage>
</organism>
<feature type="compositionally biased region" description="Basic and acidic residues" evidence="2">
    <location>
        <begin position="820"/>
        <end position="830"/>
    </location>
</feature>
<feature type="compositionally biased region" description="Gly residues" evidence="2">
    <location>
        <begin position="232"/>
        <end position="242"/>
    </location>
</feature>
<feature type="compositionally biased region" description="Polar residues" evidence="2">
    <location>
        <begin position="66"/>
        <end position="82"/>
    </location>
</feature>
<feature type="region of interest" description="Disordered" evidence="2">
    <location>
        <begin position="66"/>
        <end position="109"/>
    </location>
</feature>
<dbReference type="KEGG" id="pcy:PCYB_125940"/>
<keyword evidence="1" id="KW-0175">Coiled coil</keyword>
<name>K6ULU7_PLACD</name>
<dbReference type="GeneID" id="14694401"/>
<dbReference type="AlphaFoldDB" id="K6ULU7"/>
<dbReference type="Proteomes" id="UP000006319">
    <property type="component" value="Chromosome 12"/>
</dbReference>
<feature type="compositionally biased region" description="Low complexity" evidence="2">
    <location>
        <begin position="94"/>
        <end position="104"/>
    </location>
</feature>
<evidence type="ECO:0000256" key="2">
    <source>
        <dbReference type="SAM" id="MobiDB-lite"/>
    </source>
</evidence>
<sequence>MASSQIRQFATLIDQLPCEADDYNLMENFEDYNKCFESSTHSNKGKKTDSFSPFNSNLSHYIKNISNSQVNPNLSNTNNRMKNSISSNDDDSSNVENNTNTQNKNSEEENIIRCNGYNLNKTESNSFANNDPVAYFDKQNMLYENDVNINAIHSYDDRNALFIYDNDLMKDEQSNYIETVNSEMDNRGCKYEASRGIPVCKKNMIEIIHCNNECLMDAKFASDRSGASHNGSSGGKSSGNGSSGSKSSGSANNSRGNRSSGNNSRGNNSRGNTDLRKKNGDVSLYNFSAPFNDKACEQNDENIVYRYSPNTLPSNNDSYGIKKKAANFRKGALPNKDEEHDADKPLHSCKNLAHSAGERKKENPHDRAPLVEEKGENHEINDEGMHEHTSINNSQRCDQNSSKRKGNKNVNVKNAIGENSTVIEYKDFCDMVKKCDEVNKNILFSKKAKVIKLDANKSLIIFPVNIHDYGDKYIAVNQKDLLEYISSSIEIDNEDLSSLKIKNYQKEKELQNMKAAYSMQTTNIHYLINRVIFKECEYENLKNKSLTLEQEINKLIQEINSLINHNKEGLYMQKAFIDYKCKCVLKLQELQPHLGEYYYDIFNYITSCRTLGQLSIWIPVFETKTESLESIANNLIKIMLNGLGAPFNSSPQYFLSNKKLLKKSISIESEEDSFINNIAKRKIIDNYLVNHLNSFNTTKENNSHFSNCHSLCLNSEESSSFLGTEELFLNSSKFPSMHSVVQKNGVDNNSNNRNNSSSNNNGWRMKNRRENFLNKLNRSNTTPENFCVNNESYTKWDAHSIRNGRDFPASHMQDSDHKIDASLTPDERQPVKRKQVGSNYEEKDMKKIRFIGKECSRNDLSHGTLDGGKDGCNEVGLFIKGEESSLLEKPFGESKPHRGYKTETNLYTETRNNVAEETYRKDWCQKIHEHEYDSQNEGNDDEDVVDVYKSMIESKSALTSWQRSQKGGCENEAFDDLIEVVNADKMGDGTIPPNVDDERESAASSVVEVALDGREVSKGRRVIGAEPQMCINIDTDMEAEMEAEVDAEMEAEIEAEMEAEMETDLNAGEDAFLNGQPVQLNSTQLAIHVRRKSDAELDTLNKSEGEHEFANKKGAAEERGREVKCAPKNQKRAGEANKQKRFKELDSAVEERGQDTKKKK</sequence>
<dbReference type="EMBL" id="DF157104">
    <property type="protein sequence ID" value="GAB68028.1"/>
    <property type="molecule type" value="Genomic_DNA"/>
</dbReference>
<evidence type="ECO:0000313" key="4">
    <source>
        <dbReference type="Proteomes" id="UP000006319"/>
    </source>
</evidence>
<feature type="compositionally biased region" description="Polar residues" evidence="2">
    <location>
        <begin position="390"/>
        <end position="399"/>
    </location>
</feature>
<dbReference type="eggNOG" id="ENOG502SU31">
    <property type="taxonomic scope" value="Eukaryota"/>
</dbReference>
<feature type="compositionally biased region" description="Basic and acidic residues" evidence="2">
    <location>
        <begin position="1099"/>
        <end position="1125"/>
    </location>
</feature>
<dbReference type="VEuPathDB" id="PlasmoDB:PCYB_125940"/>
<protein>
    <recommendedName>
        <fullName evidence="5">Asparagine-rich protein</fullName>
    </recommendedName>
</protein>
<feature type="compositionally biased region" description="Low complexity" evidence="2">
    <location>
        <begin position="748"/>
        <end position="761"/>
    </location>
</feature>
<feature type="region of interest" description="Disordered" evidence="2">
    <location>
        <begin position="225"/>
        <end position="279"/>
    </location>
</feature>
<dbReference type="PhylomeDB" id="K6ULU7"/>
<feature type="compositionally biased region" description="Low complexity" evidence="2">
    <location>
        <begin position="243"/>
        <end position="272"/>
    </location>
</feature>
<evidence type="ECO:0008006" key="5">
    <source>
        <dbReference type="Google" id="ProtNLM"/>
    </source>
</evidence>
<proteinExistence type="predicted"/>
<feature type="compositionally biased region" description="Basic and acidic residues" evidence="2">
    <location>
        <begin position="1132"/>
        <end position="1160"/>
    </location>
</feature>